<comment type="caution">
    <text evidence="2">The sequence shown here is derived from an EMBL/GenBank/DDBJ whole genome shotgun (WGS) entry which is preliminary data.</text>
</comment>
<keyword evidence="1" id="KW-0812">Transmembrane</keyword>
<protein>
    <recommendedName>
        <fullName evidence="4">tRNA_anti-like</fullName>
    </recommendedName>
</protein>
<dbReference type="Proteomes" id="UP001597508">
    <property type="component" value="Unassembled WGS sequence"/>
</dbReference>
<evidence type="ECO:0008006" key="4">
    <source>
        <dbReference type="Google" id="ProtNLM"/>
    </source>
</evidence>
<name>A0ABW5LSA2_9FLAO</name>
<reference evidence="3" key="1">
    <citation type="journal article" date="2019" name="Int. J. Syst. Evol. Microbiol.">
        <title>The Global Catalogue of Microorganisms (GCM) 10K type strain sequencing project: providing services to taxonomists for standard genome sequencing and annotation.</title>
        <authorList>
            <consortium name="The Broad Institute Genomics Platform"/>
            <consortium name="The Broad Institute Genome Sequencing Center for Infectious Disease"/>
            <person name="Wu L."/>
            <person name="Ma J."/>
        </authorList>
    </citation>
    <scope>NUCLEOTIDE SEQUENCE [LARGE SCALE GENOMIC DNA]</scope>
    <source>
        <strain evidence="3">KCTC 52127</strain>
    </source>
</reference>
<dbReference type="RefSeq" id="WP_379665789.1">
    <property type="nucleotide sequence ID" value="NZ_JBHULH010000003.1"/>
</dbReference>
<evidence type="ECO:0000313" key="3">
    <source>
        <dbReference type="Proteomes" id="UP001597508"/>
    </source>
</evidence>
<proteinExistence type="predicted"/>
<sequence>MRDRLKKSGFIITIILITCVMMILIYANRNMPDTRFIDTHAQLTSNEFVSLFDDNNQPQIQGLVDKAIEVRGVLKKITLKEGRYSLLLTSNLKDRYVLCKMQINQNPNVVELAPGQNVIVKGIFKGVLLDAILLNCIIIDDNDL</sequence>
<evidence type="ECO:0000256" key="1">
    <source>
        <dbReference type="SAM" id="Phobius"/>
    </source>
</evidence>
<keyword evidence="1" id="KW-1133">Transmembrane helix</keyword>
<gene>
    <name evidence="2" type="ORF">ACFSRZ_06820</name>
</gene>
<keyword evidence="1" id="KW-0472">Membrane</keyword>
<keyword evidence="3" id="KW-1185">Reference proteome</keyword>
<accession>A0ABW5LSA2</accession>
<evidence type="ECO:0000313" key="2">
    <source>
        <dbReference type="EMBL" id="MFD2567079.1"/>
    </source>
</evidence>
<dbReference type="InterPro" id="IPR024422">
    <property type="entry name" value="Protein_unknown_function_OB"/>
</dbReference>
<dbReference type="Pfam" id="PF12869">
    <property type="entry name" value="tRNA_anti-like"/>
    <property type="match status" value="1"/>
</dbReference>
<feature type="transmembrane region" description="Helical" evidence="1">
    <location>
        <begin position="9"/>
        <end position="27"/>
    </location>
</feature>
<dbReference type="EMBL" id="JBHULH010000003">
    <property type="protein sequence ID" value="MFD2567079.1"/>
    <property type="molecule type" value="Genomic_DNA"/>
</dbReference>
<organism evidence="2 3">
    <name type="scientific">Pseudotenacibaculum haliotis</name>
    <dbReference type="NCBI Taxonomy" id="1862138"/>
    <lineage>
        <taxon>Bacteria</taxon>
        <taxon>Pseudomonadati</taxon>
        <taxon>Bacteroidota</taxon>
        <taxon>Flavobacteriia</taxon>
        <taxon>Flavobacteriales</taxon>
        <taxon>Flavobacteriaceae</taxon>
        <taxon>Pseudotenacibaculum</taxon>
    </lineage>
</organism>